<feature type="compositionally biased region" description="Polar residues" evidence="1">
    <location>
        <begin position="14"/>
        <end position="23"/>
    </location>
</feature>
<gene>
    <name evidence="2" type="ORF">A4U43_C06F15200</name>
</gene>
<feature type="compositionally biased region" description="Basic and acidic residues" evidence="1">
    <location>
        <begin position="316"/>
        <end position="336"/>
    </location>
</feature>
<feature type="region of interest" description="Disordered" evidence="1">
    <location>
        <begin position="390"/>
        <end position="471"/>
    </location>
</feature>
<sequence>MEIEEHEPLPSPSKELQSPSSDAVTGEGESKRPKHHHHLHEGDEDGENILGVPADNRMVEDGGLEEGEIVEEGVIIEESVLSGEDRSYSDKELKAIDSYSNALYSQNRWENADDLMNHASLVKHCGIASRKTEAIPRYDPIDKDDDAGDDYLKSKIRSLDSDYDTSNRVNMQVRHAVRNQPNDVYMEMDRGPMEMERRIFHNKHDGLEERYSDYDRRKGRDRYDRWEPRCIDRGREWDRSKERRGRRYSIFSMHVRDRERRERDKGSVGHRYMWTPRDVSRETYRERDRLRDVKSRRESDRYGYDRDKRQIRHRELKLDRDRDHNGQKYAEKGLHRDRTRSKNPARQYFHEEEESLREEDEADYQERIEEQLAKLEDDLDKIEETRKRRQAISGKYKQQQLQEHVESPSQKNKEMLKDKLWELDAESSGGQAPVGDTDANQDSSDGDDYAADPSFDVGKSPLLNGTSGLEKRGDSVGLGEGIPKDKGMIYKLREVVFMTTWMTQRVTAVR</sequence>
<reference evidence="3" key="1">
    <citation type="journal article" date="2017" name="Nat. Commun.">
        <title>The asparagus genome sheds light on the origin and evolution of a young Y chromosome.</title>
        <authorList>
            <person name="Harkess A."/>
            <person name="Zhou J."/>
            <person name="Xu C."/>
            <person name="Bowers J.E."/>
            <person name="Van der Hulst R."/>
            <person name="Ayyampalayam S."/>
            <person name="Mercati F."/>
            <person name="Riccardi P."/>
            <person name="McKain M.R."/>
            <person name="Kakrana A."/>
            <person name="Tang H."/>
            <person name="Ray J."/>
            <person name="Groenendijk J."/>
            <person name="Arikit S."/>
            <person name="Mathioni S.M."/>
            <person name="Nakano M."/>
            <person name="Shan H."/>
            <person name="Telgmann-Rauber A."/>
            <person name="Kanno A."/>
            <person name="Yue Z."/>
            <person name="Chen H."/>
            <person name="Li W."/>
            <person name="Chen Y."/>
            <person name="Xu X."/>
            <person name="Zhang Y."/>
            <person name="Luo S."/>
            <person name="Chen H."/>
            <person name="Gao J."/>
            <person name="Mao Z."/>
            <person name="Pires J.C."/>
            <person name="Luo M."/>
            <person name="Kudrna D."/>
            <person name="Wing R.A."/>
            <person name="Meyers B.C."/>
            <person name="Yi K."/>
            <person name="Kong H."/>
            <person name="Lavrijsen P."/>
            <person name="Sunseri F."/>
            <person name="Falavigna A."/>
            <person name="Ye Y."/>
            <person name="Leebens-Mack J.H."/>
            <person name="Chen G."/>
        </authorList>
    </citation>
    <scope>NUCLEOTIDE SEQUENCE [LARGE SCALE GENOMIC DNA]</scope>
    <source>
        <strain evidence="3">cv. DH0086</strain>
    </source>
</reference>
<dbReference type="EMBL" id="CM007386">
    <property type="protein sequence ID" value="ONK67055.1"/>
    <property type="molecule type" value="Genomic_DNA"/>
</dbReference>
<dbReference type="Proteomes" id="UP000243459">
    <property type="component" value="Chromosome 6"/>
</dbReference>
<dbReference type="AlphaFoldDB" id="A0A5P1EM21"/>
<feature type="region of interest" description="Disordered" evidence="1">
    <location>
        <begin position="1"/>
        <end position="59"/>
    </location>
</feature>
<feature type="compositionally biased region" description="Basic and acidic residues" evidence="1">
    <location>
        <begin position="288"/>
        <end position="308"/>
    </location>
</feature>
<feature type="compositionally biased region" description="Acidic residues" evidence="1">
    <location>
        <begin position="351"/>
        <end position="363"/>
    </location>
</feature>
<organism evidence="2 3">
    <name type="scientific">Asparagus officinalis</name>
    <name type="common">Garden asparagus</name>
    <dbReference type="NCBI Taxonomy" id="4686"/>
    <lineage>
        <taxon>Eukaryota</taxon>
        <taxon>Viridiplantae</taxon>
        <taxon>Streptophyta</taxon>
        <taxon>Embryophyta</taxon>
        <taxon>Tracheophyta</taxon>
        <taxon>Spermatophyta</taxon>
        <taxon>Magnoliopsida</taxon>
        <taxon>Liliopsida</taxon>
        <taxon>Asparagales</taxon>
        <taxon>Asparagaceae</taxon>
        <taxon>Asparagoideae</taxon>
        <taxon>Asparagus</taxon>
    </lineage>
</organism>
<name>A0A5P1EM21_ASPOF</name>
<keyword evidence="3" id="KW-1185">Reference proteome</keyword>
<feature type="compositionally biased region" description="Basic and acidic residues" evidence="1">
    <location>
        <begin position="403"/>
        <end position="422"/>
    </location>
</feature>
<proteinExistence type="predicted"/>
<evidence type="ECO:0000256" key="1">
    <source>
        <dbReference type="SAM" id="MobiDB-lite"/>
    </source>
</evidence>
<feature type="region of interest" description="Disordered" evidence="1">
    <location>
        <begin position="288"/>
        <end position="364"/>
    </location>
</feature>
<evidence type="ECO:0000313" key="3">
    <source>
        <dbReference type="Proteomes" id="UP000243459"/>
    </source>
</evidence>
<protein>
    <submittedName>
        <fullName evidence="2">Uncharacterized protein</fullName>
    </submittedName>
</protein>
<evidence type="ECO:0000313" key="2">
    <source>
        <dbReference type="EMBL" id="ONK67055.1"/>
    </source>
</evidence>
<dbReference type="Gramene" id="ONK67055">
    <property type="protein sequence ID" value="ONK67055"/>
    <property type="gene ID" value="A4U43_C06F15200"/>
</dbReference>
<accession>A0A5P1EM21</accession>